<dbReference type="NCBIfam" id="TIGR00756">
    <property type="entry name" value="PPR"/>
    <property type="match status" value="1"/>
</dbReference>
<dbReference type="AlphaFoldDB" id="A0A6A2ZRB7"/>
<dbReference type="PROSITE" id="PS51375">
    <property type="entry name" value="PPR"/>
    <property type="match status" value="2"/>
</dbReference>
<dbReference type="InterPro" id="IPR011990">
    <property type="entry name" value="TPR-like_helical_dom_sf"/>
</dbReference>
<dbReference type="GO" id="GO:0003729">
    <property type="term" value="F:mRNA binding"/>
    <property type="evidence" value="ECO:0007669"/>
    <property type="project" value="TreeGrafter"/>
</dbReference>
<gene>
    <name evidence="4" type="ORF">F3Y22_tig00110793pilonHSYRG00111</name>
</gene>
<name>A0A6A2ZRB7_HIBSY</name>
<evidence type="ECO:0000256" key="2">
    <source>
        <dbReference type="ARBA" id="ARBA00022737"/>
    </source>
</evidence>
<keyword evidence="5" id="KW-1185">Reference proteome</keyword>
<evidence type="ECO:0000313" key="5">
    <source>
        <dbReference type="Proteomes" id="UP000436088"/>
    </source>
</evidence>
<comment type="similarity">
    <text evidence="1">Belongs to the PPR family. P subfamily.</text>
</comment>
<dbReference type="InterPro" id="IPR051240">
    <property type="entry name" value="Mito_RNA-Proc/Resp"/>
</dbReference>
<evidence type="ECO:0000313" key="4">
    <source>
        <dbReference type="EMBL" id="KAE8693849.1"/>
    </source>
</evidence>
<dbReference type="Gene3D" id="1.25.40.10">
    <property type="entry name" value="Tetratricopeptide repeat domain"/>
    <property type="match status" value="1"/>
</dbReference>
<evidence type="ECO:0008006" key="6">
    <source>
        <dbReference type="Google" id="ProtNLM"/>
    </source>
</evidence>
<dbReference type="Pfam" id="PF13041">
    <property type="entry name" value="PPR_2"/>
    <property type="match status" value="2"/>
</dbReference>
<keyword evidence="2" id="KW-0677">Repeat</keyword>
<proteinExistence type="inferred from homology"/>
<evidence type="ECO:0000256" key="3">
    <source>
        <dbReference type="PROSITE-ProRule" id="PRU00708"/>
    </source>
</evidence>
<dbReference type="InterPro" id="IPR002885">
    <property type="entry name" value="PPR_rpt"/>
</dbReference>
<evidence type="ECO:0000256" key="1">
    <source>
        <dbReference type="ARBA" id="ARBA00007626"/>
    </source>
</evidence>
<feature type="repeat" description="PPR" evidence="3">
    <location>
        <begin position="174"/>
        <end position="208"/>
    </location>
</feature>
<dbReference type="Pfam" id="PF01535">
    <property type="entry name" value="PPR"/>
    <property type="match status" value="1"/>
</dbReference>
<dbReference type="PANTHER" id="PTHR47933">
    <property type="entry name" value="PENTATRICOPEPTIDE REPEAT-CONTAINING PROTEIN 1, MITOCHONDRIAL"/>
    <property type="match status" value="1"/>
</dbReference>
<comment type="caution">
    <text evidence="4">The sequence shown here is derived from an EMBL/GenBank/DDBJ whole genome shotgun (WGS) entry which is preliminary data.</text>
</comment>
<dbReference type="EMBL" id="VEPZ02001113">
    <property type="protein sequence ID" value="KAE8693849.1"/>
    <property type="molecule type" value="Genomic_DNA"/>
</dbReference>
<accession>A0A6A2ZRB7</accession>
<dbReference type="Proteomes" id="UP000436088">
    <property type="component" value="Unassembled WGS sequence"/>
</dbReference>
<reference evidence="4" key="1">
    <citation type="submission" date="2019-09" db="EMBL/GenBank/DDBJ databases">
        <title>Draft genome information of white flower Hibiscus syriacus.</title>
        <authorList>
            <person name="Kim Y.-M."/>
        </authorList>
    </citation>
    <scope>NUCLEOTIDE SEQUENCE [LARGE SCALE GENOMIC DNA]</scope>
    <source>
        <strain evidence="4">YM2019G1</strain>
    </source>
</reference>
<dbReference type="PANTHER" id="PTHR47933:SF11">
    <property type="entry name" value="PENTATRICOPEPTIDE REPEAT-CONTAINING PROTEIN 2"/>
    <property type="match status" value="1"/>
</dbReference>
<organism evidence="4 5">
    <name type="scientific">Hibiscus syriacus</name>
    <name type="common">Rose of Sharon</name>
    <dbReference type="NCBI Taxonomy" id="106335"/>
    <lineage>
        <taxon>Eukaryota</taxon>
        <taxon>Viridiplantae</taxon>
        <taxon>Streptophyta</taxon>
        <taxon>Embryophyta</taxon>
        <taxon>Tracheophyta</taxon>
        <taxon>Spermatophyta</taxon>
        <taxon>Magnoliopsida</taxon>
        <taxon>eudicotyledons</taxon>
        <taxon>Gunneridae</taxon>
        <taxon>Pentapetalae</taxon>
        <taxon>rosids</taxon>
        <taxon>malvids</taxon>
        <taxon>Malvales</taxon>
        <taxon>Malvaceae</taxon>
        <taxon>Malvoideae</taxon>
        <taxon>Hibiscus</taxon>
    </lineage>
</organism>
<protein>
    <recommendedName>
        <fullName evidence="6">Pentatricopeptide repeat-containing protein</fullName>
    </recommendedName>
</protein>
<sequence length="229" mass="26532">METEHACKKNEHYLRRLLKRQPSYYLLHCRLRKRINSAPPRNPTPRNRWPRRVKFNQACNLLNELLRLQAPLETPPFNALLTVGDIERGKELLDKMIEEGCSLMLYLLIHWWMLCALRNRIDTAIEFFNDMQGEGLKGNVVTCTTIIPAFCDVGNFNKPIDLFDRRLRSECSVDVTIYHKLIYGLCKAGRMDDAHSVLLKFKQGGVCPDIVCYNALINGDSNRMAFCGW</sequence>
<dbReference type="OrthoDB" id="185373at2759"/>
<feature type="repeat" description="PPR" evidence="3">
    <location>
        <begin position="139"/>
        <end position="173"/>
    </location>
</feature>